<protein>
    <submittedName>
        <fullName evidence="3">Uncharacterized protein</fullName>
    </submittedName>
</protein>
<dbReference type="AlphaFoldDB" id="A0A9D1UEI8"/>
<name>A0A9D1UEI8_9FIRM</name>
<keyword evidence="2" id="KW-0812">Transmembrane</keyword>
<feature type="coiled-coil region" evidence="1">
    <location>
        <begin position="51"/>
        <end position="78"/>
    </location>
</feature>
<feature type="transmembrane region" description="Helical" evidence="2">
    <location>
        <begin position="12"/>
        <end position="36"/>
    </location>
</feature>
<evidence type="ECO:0000313" key="3">
    <source>
        <dbReference type="EMBL" id="HIW84388.1"/>
    </source>
</evidence>
<comment type="caution">
    <text evidence="3">The sequence shown here is derived from an EMBL/GenBank/DDBJ whole genome shotgun (WGS) entry which is preliminary data.</text>
</comment>
<dbReference type="EMBL" id="DXGF01000150">
    <property type="protein sequence ID" value="HIW84388.1"/>
    <property type="molecule type" value="Genomic_DNA"/>
</dbReference>
<proteinExistence type="predicted"/>
<reference evidence="3" key="2">
    <citation type="submission" date="2021-04" db="EMBL/GenBank/DDBJ databases">
        <authorList>
            <person name="Gilroy R."/>
        </authorList>
    </citation>
    <scope>NUCLEOTIDE SEQUENCE</scope>
    <source>
        <strain evidence="3">ChiSxjej1B13-11762</strain>
    </source>
</reference>
<organism evidence="3 4">
    <name type="scientific">Candidatus Dorea gallistercoris</name>
    <dbReference type="NCBI Taxonomy" id="2838542"/>
    <lineage>
        <taxon>Bacteria</taxon>
        <taxon>Bacillati</taxon>
        <taxon>Bacillota</taxon>
        <taxon>Clostridia</taxon>
        <taxon>Lachnospirales</taxon>
        <taxon>Lachnospiraceae</taxon>
        <taxon>Dorea</taxon>
    </lineage>
</organism>
<evidence type="ECO:0000256" key="1">
    <source>
        <dbReference type="SAM" id="Coils"/>
    </source>
</evidence>
<accession>A0A9D1UEI8</accession>
<reference evidence="3" key="1">
    <citation type="journal article" date="2021" name="PeerJ">
        <title>Extensive microbial diversity within the chicken gut microbiome revealed by metagenomics and culture.</title>
        <authorList>
            <person name="Gilroy R."/>
            <person name="Ravi A."/>
            <person name="Getino M."/>
            <person name="Pursley I."/>
            <person name="Horton D.L."/>
            <person name="Alikhan N.F."/>
            <person name="Baker D."/>
            <person name="Gharbi K."/>
            <person name="Hall N."/>
            <person name="Watson M."/>
            <person name="Adriaenssens E.M."/>
            <person name="Foster-Nyarko E."/>
            <person name="Jarju S."/>
            <person name="Secka A."/>
            <person name="Antonio M."/>
            <person name="Oren A."/>
            <person name="Chaudhuri R.R."/>
            <person name="La Ragione R."/>
            <person name="Hildebrand F."/>
            <person name="Pallen M.J."/>
        </authorList>
    </citation>
    <scope>NUCLEOTIDE SEQUENCE</scope>
    <source>
        <strain evidence="3">ChiSxjej1B13-11762</strain>
    </source>
</reference>
<keyword evidence="2" id="KW-1133">Transmembrane helix</keyword>
<keyword evidence="1" id="KW-0175">Coiled coil</keyword>
<evidence type="ECO:0000313" key="4">
    <source>
        <dbReference type="Proteomes" id="UP000824263"/>
    </source>
</evidence>
<dbReference type="Proteomes" id="UP000824263">
    <property type="component" value="Unassembled WGS sequence"/>
</dbReference>
<gene>
    <name evidence="3" type="ORF">H9873_08705</name>
</gene>
<evidence type="ECO:0000256" key="2">
    <source>
        <dbReference type="SAM" id="Phobius"/>
    </source>
</evidence>
<sequence>MPFPVLRQRDSLFFAWLFVLCMLYWIVLLLAVPVLARQQDLEQRAHFSQMRRQYYRMVDQQQKEARKLKHDMRNHLTALSGLQGKDRDQYLQELLDAPALNMKVTFCQNQTANVLLAAKAEQAQELGASLDIQADIPILPGIDPMDLCSLSGKCPGQRAGSGG</sequence>
<keyword evidence="2" id="KW-0472">Membrane</keyword>